<name>A0A6A4IAV2_9AGAR</name>
<accession>A0A6A4IAV2</accession>
<evidence type="ECO:0000313" key="1">
    <source>
        <dbReference type="EMBL" id="KAE9405855.1"/>
    </source>
</evidence>
<organism evidence="1 2">
    <name type="scientific">Gymnopus androsaceus JB14</name>
    <dbReference type="NCBI Taxonomy" id="1447944"/>
    <lineage>
        <taxon>Eukaryota</taxon>
        <taxon>Fungi</taxon>
        <taxon>Dikarya</taxon>
        <taxon>Basidiomycota</taxon>
        <taxon>Agaricomycotina</taxon>
        <taxon>Agaricomycetes</taxon>
        <taxon>Agaricomycetidae</taxon>
        <taxon>Agaricales</taxon>
        <taxon>Marasmiineae</taxon>
        <taxon>Omphalotaceae</taxon>
        <taxon>Gymnopus</taxon>
    </lineage>
</organism>
<dbReference type="AlphaFoldDB" id="A0A6A4IAV2"/>
<dbReference type="EMBL" id="ML769406">
    <property type="protein sequence ID" value="KAE9405855.1"/>
    <property type="molecule type" value="Genomic_DNA"/>
</dbReference>
<proteinExistence type="predicted"/>
<dbReference type="Proteomes" id="UP000799118">
    <property type="component" value="Unassembled WGS sequence"/>
</dbReference>
<reference evidence="1" key="1">
    <citation type="journal article" date="2019" name="Environ. Microbiol.">
        <title>Fungal ecological strategies reflected in gene transcription - a case study of two litter decomposers.</title>
        <authorList>
            <person name="Barbi F."/>
            <person name="Kohler A."/>
            <person name="Barry K."/>
            <person name="Baskaran P."/>
            <person name="Daum C."/>
            <person name="Fauchery L."/>
            <person name="Ihrmark K."/>
            <person name="Kuo A."/>
            <person name="LaButti K."/>
            <person name="Lipzen A."/>
            <person name="Morin E."/>
            <person name="Grigoriev I.V."/>
            <person name="Henrissat B."/>
            <person name="Lindahl B."/>
            <person name="Martin F."/>
        </authorList>
    </citation>
    <scope>NUCLEOTIDE SEQUENCE</scope>
    <source>
        <strain evidence="1">JB14</strain>
    </source>
</reference>
<sequence length="67" mass="7012">MASPKFFQNASQFTIQESEFNAVAGDLIMNSNTNNYFGGAPSSQMISASGRQCDQGLAGSGKICAVD</sequence>
<evidence type="ECO:0000313" key="2">
    <source>
        <dbReference type="Proteomes" id="UP000799118"/>
    </source>
</evidence>
<dbReference type="OrthoDB" id="3060179at2759"/>
<protein>
    <submittedName>
        <fullName evidence="1">Uncharacterized protein</fullName>
    </submittedName>
</protein>
<keyword evidence="2" id="KW-1185">Reference proteome</keyword>
<gene>
    <name evidence="1" type="ORF">BT96DRAFT_306792</name>
</gene>